<gene>
    <name evidence="1" type="ORF">M5K25_017710</name>
</gene>
<sequence length="191" mass="21739">MEEEKVRRPEELQLGPTAMEEVVDKIFIAHQNIEGNMQLIEDEQLELMNLAASSKGATKSIQLCGTLPLTVPDDVMDIRTTQTRHGVHRRLLEEQQGQQRETSTNIKLHEWRTERDFDIVYDDQGFIQILQSPFFDVDPEVDHTIDEYIARILETVVLVVEDQLGAVEWRLAADPNTSTCCDMATSSSLKG</sequence>
<reference evidence="1 2" key="1">
    <citation type="journal article" date="2024" name="Plant Biotechnol. J.">
        <title>Dendrobium thyrsiflorum genome and its molecular insights into genes involved in important horticultural traits.</title>
        <authorList>
            <person name="Chen B."/>
            <person name="Wang J.Y."/>
            <person name="Zheng P.J."/>
            <person name="Li K.L."/>
            <person name="Liang Y.M."/>
            <person name="Chen X.F."/>
            <person name="Zhang C."/>
            <person name="Zhao X."/>
            <person name="He X."/>
            <person name="Zhang G.Q."/>
            <person name="Liu Z.J."/>
            <person name="Xu Q."/>
        </authorList>
    </citation>
    <scope>NUCLEOTIDE SEQUENCE [LARGE SCALE GENOMIC DNA]</scope>
    <source>
        <strain evidence="1">GZMU011</strain>
    </source>
</reference>
<accession>A0ABD0UNP9</accession>
<dbReference type="EMBL" id="JANQDX010000013">
    <property type="protein sequence ID" value="KAL0914198.1"/>
    <property type="molecule type" value="Genomic_DNA"/>
</dbReference>
<dbReference type="AlphaFoldDB" id="A0ABD0UNP9"/>
<organism evidence="1 2">
    <name type="scientific">Dendrobium thyrsiflorum</name>
    <name type="common">Pinecone-like raceme dendrobium</name>
    <name type="synonym">Orchid</name>
    <dbReference type="NCBI Taxonomy" id="117978"/>
    <lineage>
        <taxon>Eukaryota</taxon>
        <taxon>Viridiplantae</taxon>
        <taxon>Streptophyta</taxon>
        <taxon>Embryophyta</taxon>
        <taxon>Tracheophyta</taxon>
        <taxon>Spermatophyta</taxon>
        <taxon>Magnoliopsida</taxon>
        <taxon>Liliopsida</taxon>
        <taxon>Asparagales</taxon>
        <taxon>Orchidaceae</taxon>
        <taxon>Epidendroideae</taxon>
        <taxon>Malaxideae</taxon>
        <taxon>Dendrobiinae</taxon>
        <taxon>Dendrobium</taxon>
    </lineage>
</organism>
<protein>
    <submittedName>
        <fullName evidence="1">Uncharacterized protein</fullName>
    </submittedName>
</protein>
<evidence type="ECO:0000313" key="2">
    <source>
        <dbReference type="Proteomes" id="UP001552299"/>
    </source>
</evidence>
<keyword evidence="2" id="KW-1185">Reference proteome</keyword>
<proteinExistence type="predicted"/>
<dbReference type="Proteomes" id="UP001552299">
    <property type="component" value="Unassembled WGS sequence"/>
</dbReference>
<name>A0ABD0UNP9_DENTH</name>
<evidence type="ECO:0000313" key="1">
    <source>
        <dbReference type="EMBL" id="KAL0914198.1"/>
    </source>
</evidence>
<comment type="caution">
    <text evidence="1">The sequence shown here is derived from an EMBL/GenBank/DDBJ whole genome shotgun (WGS) entry which is preliminary data.</text>
</comment>